<dbReference type="OrthoDB" id="3268787at2759"/>
<dbReference type="Proteomes" id="UP000230002">
    <property type="component" value="Unassembled WGS sequence"/>
</dbReference>
<evidence type="ECO:0008006" key="3">
    <source>
        <dbReference type="Google" id="ProtNLM"/>
    </source>
</evidence>
<accession>A0A2G8S4B7</accession>
<dbReference type="EMBL" id="AYKW01000023">
    <property type="protein sequence ID" value="PIL28623.1"/>
    <property type="molecule type" value="Genomic_DNA"/>
</dbReference>
<reference evidence="1 2" key="1">
    <citation type="journal article" date="2015" name="Sci. Rep.">
        <title>Chromosome-level genome map provides insights into diverse defense mechanisms in the medicinal fungus Ganoderma sinense.</title>
        <authorList>
            <person name="Zhu Y."/>
            <person name="Xu J."/>
            <person name="Sun C."/>
            <person name="Zhou S."/>
            <person name="Xu H."/>
            <person name="Nelson D.R."/>
            <person name="Qian J."/>
            <person name="Song J."/>
            <person name="Luo H."/>
            <person name="Xiang L."/>
            <person name="Li Y."/>
            <person name="Xu Z."/>
            <person name="Ji A."/>
            <person name="Wang L."/>
            <person name="Lu S."/>
            <person name="Hayward A."/>
            <person name="Sun W."/>
            <person name="Li X."/>
            <person name="Schwartz D.C."/>
            <person name="Wang Y."/>
            <person name="Chen S."/>
        </authorList>
    </citation>
    <scope>NUCLEOTIDE SEQUENCE [LARGE SCALE GENOMIC DNA]</scope>
    <source>
        <strain evidence="1 2">ZZ0214-1</strain>
    </source>
</reference>
<comment type="caution">
    <text evidence="1">The sequence shown here is derived from an EMBL/GenBank/DDBJ whole genome shotgun (WGS) entry which is preliminary data.</text>
</comment>
<dbReference type="InterPro" id="IPR011333">
    <property type="entry name" value="SKP1/BTB/POZ_sf"/>
</dbReference>
<proteinExistence type="predicted"/>
<gene>
    <name evidence="1" type="ORF">GSI_08665</name>
</gene>
<name>A0A2G8S4B7_9APHY</name>
<keyword evidence="2" id="KW-1185">Reference proteome</keyword>
<evidence type="ECO:0000313" key="2">
    <source>
        <dbReference type="Proteomes" id="UP000230002"/>
    </source>
</evidence>
<dbReference type="AlphaFoldDB" id="A0A2G8S4B7"/>
<dbReference type="STRING" id="1077348.A0A2G8S4B7"/>
<sequence length="330" mass="38015">MNPDSVLERHPDLYFIDGDVVLAVKQTSHHSSVFANFFSDANAAPAEAYGGTVPLAEMHGDKAEDFALLLSYLYNPSSLVFRRNDPNTPLIVAGVVRLADKYLIEPLHRRLVQQVCDDWPTRLTEYDIRQGEVDALRKVAMSNYPIRYSPDDDRQRLSDVIPEPASAIMFAYEFGCPQILPAAFYRLSLIPVTHDWSSTRVDTLLTRWSLLDGKNLLRCMRGCQSFRLYRPQVTQFMCEDCARLPRDASPCYRYVERLFDGVFTEKASSTHRDPLHLLDKCRKYDDGMPELSLERCPDRPCDDCWETVHTGLVEERRRIWRELPESFNLA</sequence>
<organism evidence="1 2">
    <name type="scientific">Ganoderma sinense ZZ0214-1</name>
    <dbReference type="NCBI Taxonomy" id="1077348"/>
    <lineage>
        <taxon>Eukaryota</taxon>
        <taxon>Fungi</taxon>
        <taxon>Dikarya</taxon>
        <taxon>Basidiomycota</taxon>
        <taxon>Agaricomycotina</taxon>
        <taxon>Agaricomycetes</taxon>
        <taxon>Polyporales</taxon>
        <taxon>Polyporaceae</taxon>
        <taxon>Ganoderma</taxon>
    </lineage>
</organism>
<protein>
    <recommendedName>
        <fullName evidence="3">BTB domain-containing protein</fullName>
    </recommendedName>
</protein>
<evidence type="ECO:0000313" key="1">
    <source>
        <dbReference type="EMBL" id="PIL28623.1"/>
    </source>
</evidence>
<dbReference type="Gene3D" id="3.30.710.10">
    <property type="entry name" value="Potassium Channel Kv1.1, Chain A"/>
    <property type="match status" value="1"/>
</dbReference>